<feature type="compositionally biased region" description="Low complexity" evidence="3">
    <location>
        <begin position="353"/>
        <end position="365"/>
    </location>
</feature>
<feature type="compositionally biased region" description="Low complexity" evidence="3">
    <location>
        <begin position="270"/>
        <end position="295"/>
    </location>
</feature>
<feature type="region of interest" description="Disordered" evidence="3">
    <location>
        <begin position="337"/>
        <end position="365"/>
    </location>
</feature>
<feature type="region of interest" description="Disordered" evidence="3">
    <location>
        <begin position="236"/>
        <end position="308"/>
    </location>
</feature>
<feature type="region of interest" description="Disordered" evidence="3">
    <location>
        <begin position="585"/>
        <end position="606"/>
    </location>
</feature>
<dbReference type="InterPro" id="IPR025928">
    <property type="entry name" value="Flocculin_t3_rpt"/>
</dbReference>
<feature type="compositionally biased region" description="Low complexity" evidence="3">
    <location>
        <begin position="68"/>
        <end position="95"/>
    </location>
</feature>
<gene>
    <name evidence="4" type="ORF">BN7_851</name>
</gene>
<reference evidence="4 5" key="1">
    <citation type="journal article" date="2012" name="Eukaryot. Cell">
        <title>Draft genome sequence of Wickerhamomyces ciferrii NRRL Y-1031 F-60-10.</title>
        <authorList>
            <person name="Schneider J."/>
            <person name="Andrea H."/>
            <person name="Blom J."/>
            <person name="Jaenicke S."/>
            <person name="Ruckert C."/>
            <person name="Schorsch C."/>
            <person name="Szczepanowski R."/>
            <person name="Farwick M."/>
            <person name="Goesmann A."/>
            <person name="Puhler A."/>
            <person name="Schaffer S."/>
            <person name="Tauch A."/>
            <person name="Kohler T."/>
            <person name="Brinkrolf K."/>
        </authorList>
    </citation>
    <scope>NUCLEOTIDE SEQUENCE [LARGE SCALE GENOMIC DNA]</scope>
    <source>
        <strain evidence="5">ATCC 14091 / BCRC 22168 / CBS 111 / JCM 3599 / NBRC 0793 / NRRL Y-1031 F-60-10</strain>
    </source>
</reference>
<feature type="compositionally biased region" description="Polar residues" evidence="3">
    <location>
        <begin position="36"/>
        <end position="46"/>
    </location>
</feature>
<keyword evidence="2" id="KW-0325">Glycoprotein</keyword>
<dbReference type="AlphaFoldDB" id="K0KGK6"/>
<accession>K0KGK6</accession>
<name>K0KGK6_WICCF</name>
<dbReference type="HOGENOM" id="CLU_424656_0_0_1"/>
<dbReference type="Pfam" id="PF13928">
    <property type="entry name" value="Flocculin_t3"/>
    <property type="match status" value="1"/>
</dbReference>
<dbReference type="Pfam" id="PF20646">
    <property type="entry name" value="Hpf1_C"/>
    <property type="match status" value="1"/>
</dbReference>
<evidence type="ECO:0000256" key="1">
    <source>
        <dbReference type="ARBA" id="ARBA00022729"/>
    </source>
</evidence>
<evidence type="ECO:0000256" key="3">
    <source>
        <dbReference type="SAM" id="MobiDB-lite"/>
    </source>
</evidence>
<feature type="compositionally biased region" description="Polar residues" evidence="3">
    <location>
        <begin position="296"/>
        <end position="308"/>
    </location>
</feature>
<evidence type="ECO:0000256" key="2">
    <source>
        <dbReference type="ARBA" id="ARBA00023180"/>
    </source>
</evidence>
<proteinExistence type="predicted"/>
<feature type="compositionally biased region" description="Polar residues" evidence="3">
    <location>
        <begin position="337"/>
        <end position="352"/>
    </location>
</feature>
<comment type="caution">
    <text evidence="4">The sequence shown here is derived from an EMBL/GenBank/DDBJ whole genome shotgun (WGS) entry which is preliminary data.</text>
</comment>
<sequence>MAPQMLTAPQPMVHPRLQLHIQMALQMLTTTATDLNGSTDANGSTVNVSTDSNGSSISTSTDSRDSSSMHLSNSVTTQFSSSSDSVPASSSSTLLPPSASSVMPYFKGGLLDGQPNWWLYIPAEFGPWVSVEVVASSAEANYVFTSVKTNIGESEIYSMKNVAPGSISVSVDNYVEGTLVFDIASQATGHKPYTNNIEVSINVPDGGLGEISKRSLLTFSFSNIIDDDATSISSVGSSTASFSQGTSNSNGQDSSTNGEFISSINSSTATPGSSSLENSSSSTENSSKGSTGSNEAATSTGSSSNMVTHSSSFGSTIIVSSATSSLNSKTVSSHLNFSSMTGNPSNGINPIGSSDASSGQTSSFDSSSSLSSFNPSSAPFPFASTYTNSDGSITTGIISFYPTTNSDGSLAYASTTLDTSNGIDLISNVIKKVQSTTVITVTSCSGTHQCTYVPITTGVTVLTETREGKVTEITTYCPLTTDQVQSGKPTSDQVQASSSTNNVSADMNSTGKSFIRSSTISGDVSVGASASTSAFKIETNSNGEVGSDPNQIANESTQYTLTNDNGSYHTDAYSAIDSNDKVSTHTITNDTPSDYPNSANGVSHASSHVSGDFSTADILIQQGGANLLNIYGTLVSILPVGLIFI</sequence>
<feature type="region of interest" description="Disordered" evidence="3">
    <location>
        <begin position="484"/>
        <end position="509"/>
    </location>
</feature>
<keyword evidence="1" id="KW-0732">Signal</keyword>
<feature type="compositionally biased region" description="Low complexity" evidence="3">
    <location>
        <begin position="47"/>
        <end position="61"/>
    </location>
</feature>
<evidence type="ECO:0000313" key="5">
    <source>
        <dbReference type="Proteomes" id="UP000009328"/>
    </source>
</evidence>
<dbReference type="EMBL" id="CAIF01000017">
    <property type="protein sequence ID" value="CCH41312.1"/>
    <property type="molecule type" value="Genomic_DNA"/>
</dbReference>
<dbReference type="InParanoid" id="K0KGK6"/>
<feature type="compositionally biased region" description="Polar residues" evidence="3">
    <location>
        <begin position="244"/>
        <end position="269"/>
    </location>
</feature>
<dbReference type="Proteomes" id="UP000009328">
    <property type="component" value="Unassembled WGS sequence"/>
</dbReference>
<organism evidence="4 5">
    <name type="scientific">Wickerhamomyces ciferrii (strain ATCC 14091 / BCRC 22168 / CBS 111 / JCM 3599 / NBRC 0793 / NRRL Y-1031 F-60-10)</name>
    <name type="common">Yeast</name>
    <name type="synonym">Pichia ciferrii</name>
    <dbReference type="NCBI Taxonomy" id="1206466"/>
    <lineage>
        <taxon>Eukaryota</taxon>
        <taxon>Fungi</taxon>
        <taxon>Dikarya</taxon>
        <taxon>Ascomycota</taxon>
        <taxon>Saccharomycotina</taxon>
        <taxon>Saccharomycetes</taxon>
        <taxon>Phaffomycetales</taxon>
        <taxon>Wickerhamomycetaceae</taxon>
        <taxon>Wickerhamomyces</taxon>
    </lineage>
</organism>
<protein>
    <submittedName>
        <fullName evidence="4">Uncharacterized protein</fullName>
    </submittedName>
</protein>
<evidence type="ECO:0000313" key="4">
    <source>
        <dbReference type="EMBL" id="CCH41312.1"/>
    </source>
</evidence>
<feature type="region of interest" description="Disordered" evidence="3">
    <location>
        <begin position="36"/>
        <end position="95"/>
    </location>
</feature>
<keyword evidence="5" id="KW-1185">Reference proteome</keyword>
<dbReference type="InterPro" id="IPR049451">
    <property type="entry name" value="AWP2-like_YTTT_rpt"/>
</dbReference>